<name>A0A852T6D3_9BACI</name>
<reference evidence="4" key="2">
    <citation type="submission" date="2020-08" db="EMBL/GenBank/DDBJ databases">
        <title>The Agave Microbiome: Exploring the role of microbial communities in plant adaptations to desert environments.</title>
        <authorList>
            <person name="Partida-Martinez L.P."/>
        </authorList>
    </citation>
    <scope>NUCLEOTIDE SEQUENCE [LARGE SCALE GENOMIC DNA]</scope>
    <source>
        <strain evidence="4">AT2.8</strain>
    </source>
</reference>
<dbReference type="SUPFAM" id="SSF51735">
    <property type="entry name" value="NAD(P)-binding Rossmann-fold domains"/>
    <property type="match status" value="1"/>
</dbReference>
<dbReference type="PANTHER" id="PTHR42879:SF2">
    <property type="entry name" value="3-OXOACYL-[ACYL-CARRIER-PROTEIN] REDUCTASE FABG"/>
    <property type="match status" value="1"/>
</dbReference>
<dbReference type="AlphaFoldDB" id="A0A852T6D3"/>
<dbReference type="InterPro" id="IPR050259">
    <property type="entry name" value="SDR"/>
</dbReference>
<organism evidence="3 4">
    <name type="scientific">Neobacillus niacini</name>
    <dbReference type="NCBI Taxonomy" id="86668"/>
    <lineage>
        <taxon>Bacteria</taxon>
        <taxon>Bacillati</taxon>
        <taxon>Bacillota</taxon>
        <taxon>Bacilli</taxon>
        <taxon>Bacillales</taxon>
        <taxon>Bacillaceae</taxon>
        <taxon>Neobacillus</taxon>
    </lineage>
</organism>
<protein>
    <submittedName>
        <fullName evidence="3">3-oxoacyl-[acyl-carrier protein] reductase</fullName>
        <ecNumber evidence="3">1.1.1.100</ecNumber>
    </submittedName>
</protein>
<dbReference type="Pfam" id="PF00106">
    <property type="entry name" value="adh_short"/>
    <property type="match status" value="1"/>
</dbReference>
<evidence type="ECO:0000313" key="3">
    <source>
        <dbReference type="EMBL" id="NYE04203.1"/>
    </source>
</evidence>
<dbReference type="EC" id="1.1.1.100" evidence="3"/>
<dbReference type="EMBL" id="JACCBX010000002">
    <property type="protein sequence ID" value="NYE04203.1"/>
    <property type="molecule type" value="Genomic_DNA"/>
</dbReference>
<evidence type="ECO:0000313" key="4">
    <source>
        <dbReference type="Proteomes" id="UP000548423"/>
    </source>
</evidence>
<dbReference type="GO" id="GO:0004316">
    <property type="term" value="F:3-oxoacyl-[acyl-carrier-protein] reductase (NADPH) activity"/>
    <property type="evidence" value="ECO:0007669"/>
    <property type="project" value="UniProtKB-EC"/>
</dbReference>
<comment type="similarity">
    <text evidence="1">Belongs to the short-chain dehydrogenases/reductases (SDR) family.</text>
</comment>
<dbReference type="InterPro" id="IPR036291">
    <property type="entry name" value="NAD(P)-bd_dom_sf"/>
</dbReference>
<dbReference type="InterPro" id="IPR002347">
    <property type="entry name" value="SDR_fam"/>
</dbReference>
<evidence type="ECO:0000256" key="2">
    <source>
        <dbReference type="ARBA" id="ARBA00023002"/>
    </source>
</evidence>
<proteinExistence type="inferred from homology"/>
<evidence type="ECO:0000256" key="1">
    <source>
        <dbReference type="ARBA" id="ARBA00006484"/>
    </source>
</evidence>
<sequence length="256" mass="27421">MITNLEGKVALVTGGTNGIGKATALKLAKSGADIVVSGRNHEAGNKVVAEIEEMGRRAIFLECDLFVYDSVKQMADRAIDEMGKIDILIANGGATVQYAKFFHELDPNDYDGCLNSQQSSRLYAIRALLDHMREQNYGKIVIITSDAGRIATPRESLIGSAAAGLVLMNKALANEFARWQIRVNALCLTVIQDTPGFEAVMATEASHVFQKAVDRAKLGLPNAEDVAEAALFFASPESDRITGQTLSINGGLSFAG</sequence>
<dbReference type="FunFam" id="3.40.50.720:FF:000084">
    <property type="entry name" value="Short-chain dehydrogenase reductase"/>
    <property type="match status" value="1"/>
</dbReference>
<comment type="caution">
    <text evidence="3">The sequence shown here is derived from an EMBL/GenBank/DDBJ whole genome shotgun (WGS) entry which is preliminary data.</text>
</comment>
<dbReference type="PANTHER" id="PTHR42879">
    <property type="entry name" value="3-OXOACYL-(ACYL-CARRIER-PROTEIN) REDUCTASE"/>
    <property type="match status" value="1"/>
</dbReference>
<dbReference type="Gene3D" id="3.40.50.720">
    <property type="entry name" value="NAD(P)-binding Rossmann-like Domain"/>
    <property type="match status" value="1"/>
</dbReference>
<dbReference type="Proteomes" id="UP000548423">
    <property type="component" value="Unassembled WGS sequence"/>
</dbReference>
<dbReference type="CDD" id="cd05233">
    <property type="entry name" value="SDR_c"/>
    <property type="match status" value="1"/>
</dbReference>
<dbReference type="PRINTS" id="PR00081">
    <property type="entry name" value="GDHRDH"/>
</dbReference>
<gene>
    <name evidence="3" type="ORF">F4694_000947</name>
</gene>
<accession>A0A852T6D3</accession>
<keyword evidence="2 3" id="KW-0560">Oxidoreductase</keyword>
<reference evidence="4" key="1">
    <citation type="submission" date="2020-07" db="EMBL/GenBank/DDBJ databases">
        <authorList>
            <person name="Partida-Martinez L."/>
            <person name="Huntemann M."/>
            <person name="Clum A."/>
            <person name="Wang J."/>
            <person name="Palaniappan K."/>
            <person name="Ritter S."/>
            <person name="Chen I.-M."/>
            <person name="Stamatis D."/>
            <person name="Reddy T."/>
            <person name="O'Malley R."/>
            <person name="Daum C."/>
            <person name="Shapiro N."/>
            <person name="Ivanova N."/>
            <person name="Kyrpides N."/>
            <person name="Woyke T."/>
        </authorList>
    </citation>
    <scope>NUCLEOTIDE SEQUENCE [LARGE SCALE GENOMIC DNA]</scope>
    <source>
        <strain evidence="4">AT2.8</strain>
    </source>
</reference>
<dbReference type="GO" id="GO:0008206">
    <property type="term" value="P:bile acid metabolic process"/>
    <property type="evidence" value="ECO:0007669"/>
    <property type="project" value="UniProtKB-ARBA"/>
</dbReference>